<evidence type="ECO:0000313" key="1">
    <source>
        <dbReference type="EMBL" id="TDC02191.1"/>
    </source>
</evidence>
<dbReference type="Gene3D" id="1.10.260.40">
    <property type="entry name" value="lambda repressor-like DNA-binding domains"/>
    <property type="match status" value="1"/>
</dbReference>
<evidence type="ECO:0000313" key="2">
    <source>
        <dbReference type="Proteomes" id="UP000295626"/>
    </source>
</evidence>
<dbReference type="SUPFAM" id="SSF47413">
    <property type="entry name" value="lambda repressor-like DNA-binding domains"/>
    <property type="match status" value="1"/>
</dbReference>
<keyword evidence="2" id="KW-1185">Reference proteome</keyword>
<reference evidence="1 2" key="1">
    <citation type="submission" date="2019-02" db="EMBL/GenBank/DDBJ databases">
        <title>Draft genome sequences of novel Actinobacteria.</title>
        <authorList>
            <person name="Sahin N."/>
            <person name="Ay H."/>
            <person name="Saygin H."/>
        </authorList>
    </citation>
    <scope>NUCLEOTIDE SEQUENCE [LARGE SCALE GENOMIC DNA]</scope>
    <source>
        <strain evidence="1 2">JCM 30529</strain>
    </source>
</reference>
<sequence length="146" mass="15677">MSDGGEQRPEGRLLEEAMARKGVKAPWVAERAGLSDNWVRFIVSGSQPVGRGIRAPVEAPADTLARLARVLDITPQQLVAAQRPDAAAELTVLLSHQPTSLRDKLEAIVNDPNCTNGARREAAAYLSVLDAAEQLVDGVEDTRRAS</sequence>
<dbReference type="Proteomes" id="UP000295626">
    <property type="component" value="Unassembled WGS sequence"/>
</dbReference>
<dbReference type="InterPro" id="IPR010982">
    <property type="entry name" value="Lambda_DNA-bd_dom_sf"/>
</dbReference>
<organism evidence="1 2">
    <name type="scientific">Micromonospora fluostatini</name>
    <dbReference type="NCBI Taxonomy" id="1629071"/>
    <lineage>
        <taxon>Bacteria</taxon>
        <taxon>Bacillati</taxon>
        <taxon>Actinomycetota</taxon>
        <taxon>Actinomycetes</taxon>
        <taxon>Micromonosporales</taxon>
        <taxon>Micromonosporaceae</taxon>
        <taxon>Micromonospora</taxon>
    </lineage>
</organism>
<protein>
    <submittedName>
        <fullName evidence="1">XRE family transcriptional regulator</fullName>
    </submittedName>
</protein>
<comment type="caution">
    <text evidence="1">The sequence shown here is derived from an EMBL/GenBank/DDBJ whole genome shotgun (WGS) entry which is preliminary data.</text>
</comment>
<proteinExistence type="predicted"/>
<dbReference type="EMBL" id="SMKE01000016">
    <property type="protein sequence ID" value="TDC02191.1"/>
    <property type="molecule type" value="Genomic_DNA"/>
</dbReference>
<accession>A0ABY2DLX3</accession>
<name>A0ABY2DLX3_9ACTN</name>
<gene>
    <name evidence="1" type="ORF">E1091_01255</name>
</gene>